<accession>A0A1I1V7V6</accession>
<dbReference type="RefSeq" id="WP_010527956.1">
    <property type="nucleotide sequence ID" value="NZ_AFSL01000065.1"/>
</dbReference>
<proteinExistence type="predicted"/>
<protein>
    <submittedName>
        <fullName evidence="1">Uncharacterized protein</fullName>
    </submittedName>
</protein>
<organism evidence="1 2">
    <name type="scientific">Thermophagus xiamenensis</name>
    <dbReference type="NCBI Taxonomy" id="385682"/>
    <lineage>
        <taxon>Bacteria</taxon>
        <taxon>Pseudomonadati</taxon>
        <taxon>Bacteroidota</taxon>
        <taxon>Bacteroidia</taxon>
        <taxon>Marinilabiliales</taxon>
        <taxon>Marinilabiliaceae</taxon>
        <taxon>Thermophagus</taxon>
    </lineage>
</organism>
<dbReference type="InParanoid" id="A0A1I1V7V6"/>
<dbReference type="Proteomes" id="UP000181976">
    <property type="component" value="Unassembled WGS sequence"/>
</dbReference>
<reference evidence="1 2" key="1">
    <citation type="submission" date="2016-10" db="EMBL/GenBank/DDBJ databases">
        <authorList>
            <person name="de Groot N.N."/>
        </authorList>
    </citation>
    <scope>NUCLEOTIDE SEQUENCE [LARGE SCALE GENOMIC DNA]</scope>
    <source>
        <strain evidence="1 2">DSM 19012</strain>
    </source>
</reference>
<evidence type="ECO:0000313" key="2">
    <source>
        <dbReference type="Proteomes" id="UP000181976"/>
    </source>
</evidence>
<dbReference type="AlphaFoldDB" id="A0A1I1V7V6"/>
<keyword evidence="2" id="KW-1185">Reference proteome</keyword>
<dbReference type="EMBL" id="FONA01000002">
    <property type="protein sequence ID" value="SFD78984.1"/>
    <property type="molecule type" value="Genomic_DNA"/>
</dbReference>
<dbReference type="OrthoDB" id="1001960at2"/>
<name>A0A1I1V7V6_9BACT</name>
<gene>
    <name evidence="1" type="ORF">SAMN05444380_10265</name>
</gene>
<sequence length="141" mass="15505">MDRLKYTGVLFFIFSFLFSGILVGENDEDDIPESEKEKIDLLRVRELGVRSNSISTALSDISKESDSQSIVSAWYSGETISIEVYDFYGKVFVTIEGICNEVFVSSGGGVFDIGLGDIQSGTYSVEIKAGSNRYIGVLKVE</sequence>
<evidence type="ECO:0000313" key="1">
    <source>
        <dbReference type="EMBL" id="SFD78984.1"/>
    </source>
</evidence>